<proteinExistence type="predicted"/>
<dbReference type="AlphaFoldDB" id="A0A3A5L5T4"/>
<dbReference type="Pfam" id="PF06094">
    <property type="entry name" value="GGACT"/>
    <property type="match status" value="1"/>
</dbReference>
<evidence type="ECO:0000313" key="2">
    <source>
        <dbReference type="EMBL" id="RJT48240.1"/>
    </source>
</evidence>
<dbReference type="SUPFAM" id="SSF110857">
    <property type="entry name" value="Gamma-glutamyl cyclotransferase-like"/>
    <property type="match status" value="1"/>
</dbReference>
<dbReference type="InterPro" id="IPR013024">
    <property type="entry name" value="GGCT-like"/>
</dbReference>
<dbReference type="InterPro" id="IPR036568">
    <property type="entry name" value="GGCT-like_sf"/>
</dbReference>
<sequence length="123" mass="13871">MNLNQDTPSERLFSYGTLRYEAVQLATFGRTLSGKADELCGYSLSMVTIHDPDVVATSGDVLHPILHYTGKQSDRVEGMVFYVSLEELKRADEYEVADYRRVQVQLESGEEAWVYVSVEALNT</sequence>
<organism evidence="2 3">
    <name type="scientific">Legionella taurinensis</name>
    <dbReference type="NCBI Taxonomy" id="70611"/>
    <lineage>
        <taxon>Bacteria</taxon>
        <taxon>Pseudomonadati</taxon>
        <taxon>Pseudomonadota</taxon>
        <taxon>Gammaproteobacteria</taxon>
        <taxon>Legionellales</taxon>
        <taxon>Legionellaceae</taxon>
        <taxon>Legionella</taxon>
    </lineage>
</organism>
<gene>
    <name evidence="2" type="ORF">D6J04_03845</name>
</gene>
<dbReference type="InterPro" id="IPR009288">
    <property type="entry name" value="AIG2-like_dom"/>
</dbReference>
<dbReference type="Proteomes" id="UP000270757">
    <property type="component" value="Unassembled WGS sequence"/>
</dbReference>
<dbReference type="EMBL" id="QZWB01000003">
    <property type="protein sequence ID" value="RJT48240.1"/>
    <property type="molecule type" value="Genomic_DNA"/>
</dbReference>
<keyword evidence="2" id="KW-0808">Transferase</keyword>
<comment type="caution">
    <text evidence="2">The sequence shown here is derived from an EMBL/GenBank/DDBJ whole genome shotgun (WGS) entry which is preliminary data.</text>
</comment>
<dbReference type="CDD" id="cd06661">
    <property type="entry name" value="GGCT_like"/>
    <property type="match status" value="1"/>
</dbReference>
<name>A0A3A5L5T4_9GAMM</name>
<protein>
    <submittedName>
        <fullName evidence="2">Gamma-glutamylcyclotransferase</fullName>
    </submittedName>
</protein>
<dbReference type="RefSeq" id="WP_115300647.1">
    <property type="nucleotide sequence ID" value="NZ_CAAAIR010000002.1"/>
</dbReference>
<accession>A0A3A5L5T4</accession>
<feature type="domain" description="Gamma-glutamylcyclotransferase AIG2-like" evidence="1">
    <location>
        <begin position="12"/>
        <end position="117"/>
    </location>
</feature>
<dbReference type="GO" id="GO:0016740">
    <property type="term" value="F:transferase activity"/>
    <property type="evidence" value="ECO:0007669"/>
    <property type="project" value="UniProtKB-KW"/>
</dbReference>
<evidence type="ECO:0000259" key="1">
    <source>
        <dbReference type="Pfam" id="PF06094"/>
    </source>
</evidence>
<dbReference type="GeneID" id="48947164"/>
<reference evidence="2 3" key="1">
    <citation type="submission" date="2018-09" db="EMBL/GenBank/DDBJ databases">
        <title>Draft genome sequences of Legionella taurinensis isolated from water samples.</title>
        <authorList>
            <person name="Chakeri A."/>
            <person name="Allerberger F."/>
            <person name="Kundi M."/>
            <person name="Ruppitsch W."/>
            <person name="Schmid D."/>
        </authorList>
    </citation>
    <scope>NUCLEOTIDE SEQUENCE [LARGE SCALE GENOMIC DNA]</scope>
    <source>
        <strain evidence="2 3">4570-18-6</strain>
    </source>
</reference>
<dbReference type="Gene3D" id="3.10.490.10">
    <property type="entry name" value="Gamma-glutamyl cyclotransferase-like"/>
    <property type="match status" value="1"/>
</dbReference>
<evidence type="ECO:0000313" key="3">
    <source>
        <dbReference type="Proteomes" id="UP000270757"/>
    </source>
</evidence>